<evidence type="ECO:0000313" key="2">
    <source>
        <dbReference type="Proteomes" id="UP000677803"/>
    </source>
</evidence>
<protein>
    <submittedName>
        <fullName evidence="1">(Atlantic silverside) hypothetical protein</fullName>
    </submittedName>
</protein>
<dbReference type="EMBL" id="CAJRST010011113">
    <property type="protein sequence ID" value="CAG5927697.1"/>
    <property type="molecule type" value="Genomic_DNA"/>
</dbReference>
<sequence>MLCGDIPFEQDEEILRGRLYFRRRISAGMYRDTIPGKLKDLWALYKMEPEVVGGVILSFFVLSLDL</sequence>
<evidence type="ECO:0000313" key="1">
    <source>
        <dbReference type="EMBL" id="CAG5927697.1"/>
    </source>
</evidence>
<gene>
    <name evidence="1" type="ORF">MMEN_LOCUS11501</name>
</gene>
<dbReference type="AlphaFoldDB" id="A0A8S4B048"/>
<organism evidence="1 2">
    <name type="scientific">Menidia menidia</name>
    <name type="common">Atlantic silverside</name>
    <dbReference type="NCBI Taxonomy" id="238744"/>
    <lineage>
        <taxon>Eukaryota</taxon>
        <taxon>Metazoa</taxon>
        <taxon>Chordata</taxon>
        <taxon>Craniata</taxon>
        <taxon>Vertebrata</taxon>
        <taxon>Euteleostomi</taxon>
        <taxon>Actinopterygii</taxon>
        <taxon>Neopterygii</taxon>
        <taxon>Teleostei</taxon>
        <taxon>Neoteleostei</taxon>
        <taxon>Acanthomorphata</taxon>
        <taxon>Ovalentaria</taxon>
        <taxon>Atherinomorphae</taxon>
        <taxon>Atheriniformes</taxon>
        <taxon>Atherinopsidae</taxon>
        <taxon>Menidiinae</taxon>
        <taxon>Menidia</taxon>
    </lineage>
</organism>
<name>A0A8S4B048_9TELE</name>
<dbReference type="OrthoDB" id="10252171at2759"/>
<accession>A0A8S4B048</accession>
<comment type="caution">
    <text evidence="1">The sequence shown here is derived from an EMBL/GenBank/DDBJ whole genome shotgun (WGS) entry which is preliminary data.</text>
</comment>
<keyword evidence="2" id="KW-1185">Reference proteome</keyword>
<dbReference type="Proteomes" id="UP000677803">
    <property type="component" value="Unassembled WGS sequence"/>
</dbReference>
<reference evidence="1" key="1">
    <citation type="submission" date="2021-05" db="EMBL/GenBank/DDBJ databases">
        <authorList>
            <person name="Tigano A."/>
        </authorList>
    </citation>
    <scope>NUCLEOTIDE SEQUENCE</scope>
</reference>
<proteinExistence type="predicted"/>